<proteinExistence type="predicted"/>
<accession>A0AAU2W2H9</accession>
<keyword evidence="2" id="KW-0597">Phosphoprotein</keyword>
<evidence type="ECO:0000313" key="4">
    <source>
        <dbReference type="EMBL" id="WTW74193.1"/>
    </source>
</evidence>
<dbReference type="InterPro" id="IPR020806">
    <property type="entry name" value="PKS_PP-bd"/>
</dbReference>
<keyword evidence="1" id="KW-0596">Phosphopantetheine</keyword>
<dbReference type="InterPro" id="IPR036736">
    <property type="entry name" value="ACP-like_sf"/>
</dbReference>
<dbReference type="Gene3D" id="1.10.1200.10">
    <property type="entry name" value="ACP-like"/>
    <property type="match status" value="1"/>
</dbReference>
<dbReference type="GO" id="GO:0017000">
    <property type="term" value="P:antibiotic biosynthetic process"/>
    <property type="evidence" value="ECO:0007669"/>
    <property type="project" value="UniProtKB-ARBA"/>
</dbReference>
<gene>
    <name evidence="4" type="ORF">OG398_38590</name>
</gene>
<evidence type="ECO:0000256" key="1">
    <source>
        <dbReference type="ARBA" id="ARBA00022450"/>
    </source>
</evidence>
<dbReference type="AlphaFoldDB" id="A0AAU2W2H9"/>
<dbReference type="PROSITE" id="PS50075">
    <property type="entry name" value="CARRIER"/>
    <property type="match status" value="1"/>
</dbReference>
<dbReference type="InterPro" id="IPR009081">
    <property type="entry name" value="PP-bd_ACP"/>
</dbReference>
<name>A0AAU2W2H9_9ACTN</name>
<protein>
    <submittedName>
        <fullName evidence="4">Acyl carrier protein</fullName>
    </submittedName>
</protein>
<dbReference type="SUPFAM" id="SSF47336">
    <property type="entry name" value="ACP-like"/>
    <property type="match status" value="1"/>
</dbReference>
<sequence>MISQEFTLDTLRDILRQSAGEPEHLPPDSEIAECTFEDIGYDSLARLEACGRIEREYGVSIDAELLRGTATPAELLAAVNGQLVQRVAS</sequence>
<dbReference type="GO" id="GO:0031177">
    <property type="term" value="F:phosphopantetheine binding"/>
    <property type="evidence" value="ECO:0007669"/>
    <property type="project" value="InterPro"/>
</dbReference>
<dbReference type="SMART" id="SM00823">
    <property type="entry name" value="PKS_PP"/>
    <property type="match status" value="1"/>
</dbReference>
<feature type="domain" description="Carrier" evidence="3">
    <location>
        <begin position="5"/>
        <end position="83"/>
    </location>
</feature>
<dbReference type="Pfam" id="PF00550">
    <property type="entry name" value="PP-binding"/>
    <property type="match status" value="1"/>
</dbReference>
<dbReference type="EMBL" id="CP108314">
    <property type="protein sequence ID" value="WTW74193.1"/>
    <property type="molecule type" value="Genomic_DNA"/>
</dbReference>
<evidence type="ECO:0000256" key="2">
    <source>
        <dbReference type="ARBA" id="ARBA00022553"/>
    </source>
</evidence>
<organism evidence="4">
    <name type="scientific">Streptomyces sp. NBC_00008</name>
    <dbReference type="NCBI Taxonomy" id="2903610"/>
    <lineage>
        <taxon>Bacteria</taxon>
        <taxon>Bacillati</taxon>
        <taxon>Actinomycetota</taxon>
        <taxon>Actinomycetes</taxon>
        <taxon>Kitasatosporales</taxon>
        <taxon>Streptomycetaceae</taxon>
        <taxon>Streptomyces</taxon>
    </lineage>
</organism>
<evidence type="ECO:0000259" key="3">
    <source>
        <dbReference type="PROSITE" id="PS50075"/>
    </source>
</evidence>
<reference evidence="4" key="1">
    <citation type="submission" date="2022-10" db="EMBL/GenBank/DDBJ databases">
        <title>The complete genomes of actinobacterial strains from the NBC collection.</title>
        <authorList>
            <person name="Joergensen T.S."/>
            <person name="Alvarez Arevalo M."/>
            <person name="Sterndorff E.B."/>
            <person name="Faurdal D."/>
            <person name="Vuksanovic O."/>
            <person name="Mourched A.-S."/>
            <person name="Charusanti P."/>
            <person name="Shaw S."/>
            <person name="Blin K."/>
            <person name="Weber T."/>
        </authorList>
    </citation>
    <scope>NUCLEOTIDE SEQUENCE</scope>
    <source>
        <strain evidence="4">NBC_00008</strain>
    </source>
</reference>